<dbReference type="InterPro" id="IPR003656">
    <property type="entry name" value="Znf_BED"/>
</dbReference>
<evidence type="ECO:0000256" key="1">
    <source>
        <dbReference type="ARBA" id="ARBA00022723"/>
    </source>
</evidence>
<organism evidence="6 7">
    <name type="scientific">Goodea atripinnis</name>
    <dbReference type="NCBI Taxonomy" id="208336"/>
    <lineage>
        <taxon>Eukaryota</taxon>
        <taxon>Metazoa</taxon>
        <taxon>Chordata</taxon>
        <taxon>Craniata</taxon>
        <taxon>Vertebrata</taxon>
        <taxon>Euteleostomi</taxon>
        <taxon>Actinopterygii</taxon>
        <taxon>Neopterygii</taxon>
        <taxon>Teleostei</taxon>
        <taxon>Neoteleostei</taxon>
        <taxon>Acanthomorphata</taxon>
        <taxon>Ovalentaria</taxon>
        <taxon>Atherinomorphae</taxon>
        <taxon>Cyprinodontiformes</taxon>
        <taxon>Goodeidae</taxon>
        <taxon>Goodea</taxon>
    </lineage>
</organism>
<feature type="non-terminal residue" evidence="6">
    <location>
        <position position="1"/>
    </location>
</feature>
<evidence type="ECO:0000259" key="5">
    <source>
        <dbReference type="Pfam" id="PF02892"/>
    </source>
</evidence>
<keyword evidence="1" id="KW-0479">Metal-binding</keyword>
<dbReference type="Pfam" id="PF02892">
    <property type="entry name" value="zf-BED"/>
    <property type="match status" value="1"/>
</dbReference>
<feature type="domain" description="BED-type" evidence="5">
    <location>
        <begin position="1"/>
        <end position="27"/>
    </location>
</feature>
<gene>
    <name evidence="6" type="ORF">GOODEAATRI_013324</name>
</gene>
<comment type="caution">
    <text evidence="6">The sequence shown here is derived from an EMBL/GenBank/DDBJ whole genome shotgun (WGS) entry which is preliminary data.</text>
</comment>
<dbReference type="EMBL" id="JAHRIO010010887">
    <property type="protein sequence ID" value="MEQ2161808.1"/>
    <property type="molecule type" value="Genomic_DNA"/>
</dbReference>
<keyword evidence="7" id="KW-1185">Reference proteome</keyword>
<reference evidence="6 7" key="1">
    <citation type="submission" date="2021-06" db="EMBL/GenBank/DDBJ databases">
        <authorList>
            <person name="Palmer J.M."/>
        </authorList>
    </citation>
    <scope>NUCLEOTIDE SEQUENCE [LARGE SCALE GENOMIC DNA]</scope>
    <source>
        <strain evidence="6 7">GA_2019</strain>
        <tissue evidence="6">Muscle</tissue>
    </source>
</reference>
<evidence type="ECO:0000256" key="2">
    <source>
        <dbReference type="ARBA" id="ARBA00022771"/>
    </source>
</evidence>
<dbReference type="SUPFAM" id="SSF57667">
    <property type="entry name" value="beta-beta-alpha zinc fingers"/>
    <property type="match status" value="1"/>
</dbReference>
<keyword evidence="3" id="KW-0862">Zinc</keyword>
<keyword evidence="2" id="KW-0863">Zinc-finger</keyword>
<evidence type="ECO:0000256" key="3">
    <source>
        <dbReference type="ARBA" id="ARBA00022833"/>
    </source>
</evidence>
<dbReference type="Proteomes" id="UP001476798">
    <property type="component" value="Unassembled WGS sequence"/>
</dbReference>
<proteinExistence type="predicted"/>
<sequence>VRCLVCSAELKYHGNTSSMIRHFSTKHGAVVNQGKTNKEDKKQDVDEALMNVLEKDSQPISIVDALLLSDSMERPRKRGRSDMWEYFSQITPDKEQNRK</sequence>
<dbReference type="InterPro" id="IPR036236">
    <property type="entry name" value="Znf_C2H2_sf"/>
</dbReference>
<evidence type="ECO:0000313" key="6">
    <source>
        <dbReference type="EMBL" id="MEQ2161808.1"/>
    </source>
</evidence>
<name>A0ABV0MRT9_9TELE</name>
<protein>
    <recommendedName>
        <fullName evidence="5">BED-type domain-containing protein</fullName>
    </recommendedName>
</protein>
<evidence type="ECO:0000313" key="7">
    <source>
        <dbReference type="Proteomes" id="UP001476798"/>
    </source>
</evidence>
<feature type="region of interest" description="Disordered" evidence="4">
    <location>
        <begin position="74"/>
        <end position="99"/>
    </location>
</feature>
<accession>A0ABV0MRT9</accession>
<evidence type="ECO:0000256" key="4">
    <source>
        <dbReference type="SAM" id="MobiDB-lite"/>
    </source>
</evidence>